<evidence type="ECO:0000313" key="3">
    <source>
        <dbReference type="EMBL" id="MFC5055820.1"/>
    </source>
</evidence>
<dbReference type="Pfam" id="PF00501">
    <property type="entry name" value="AMP-binding"/>
    <property type="match status" value="1"/>
</dbReference>
<dbReference type="InterPro" id="IPR050237">
    <property type="entry name" value="ATP-dep_AMP-bd_enzyme"/>
</dbReference>
<dbReference type="Pfam" id="PF13193">
    <property type="entry name" value="AMP-binding_C"/>
    <property type="match status" value="1"/>
</dbReference>
<dbReference type="PANTHER" id="PTHR43767">
    <property type="entry name" value="LONG-CHAIN-FATTY-ACID--COA LIGASE"/>
    <property type="match status" value="1"/>
</dbReference>
<dbReference type="RefSeq" id="WP_344040875.1">
    <property type="nucleotide sequence ID" value="NZ_BAAAKE010000025.1"/>
</dbReference>
<reference evidence="4" key="1">
    <citation type="journal article" date="2019" name="Int. J. Syst. Evol. Microbiol.">
        <title>The Global Catalogue of Microorganisms (GCM) 10K type strain sequencing project: providing services to taxonomists for standard genome sequencing and annotation.</title>
        <authorList>
            <consortium name="The Broad Institute Genomics Platform"/>
            <consortium name="The Broad Institute Genome Sequencing Center for Infectious Disease"/>
            <person name="Wu L."/>
            <person name="Ma J."/>
        </authorList>
    </citation>
    <scope>NUCLEOTIDE SEQUENCE [LARGE SCALE GENOMIC DNA]</scope>
    <source>
        <strain evidence="4">KCTC 12848</strain>
    </source>
</reference>
<protein>
    <submittedName>
        <fullName evidence="3">Class I adenylate-forming enzyme family protein</fullName>
    </submittedName>
</protein>
<comment type="caution">
    <text evidence="3">The sequence shown here is derived from an EMBL/GenBank/DDBJ whole genome shotgun (WGS) entry which is preliminary data.</text>
</comment>
<dbReference type="PANTHER" id="PTHR43767:SF12">
    <property type="entry name" value="AMP-DEPENDENT SYNTHETASE AND LIGASE"/>
    <property type="match status" value="1"/>
</dbReference>
<dbReference type="InterPro" id="IPR042099">
    <property type="entry name" value="ANL_N_sf"/>
</dbReference>
<dbReference type="InterPro" id="IPR000873">
    <property type="entry name" value="AMP-dep_synth/lig_dom"/>
</dbReference>
<evidence type="ECO:0000259" key="2">
    <source>
        <dbReference type="Pfam" id="PF13193"/>
    </source>
</evidence>
<sequence>MTASGPSGTYVDHVLDGWSREDDREAFVHGARRVTRAEARRRLLRLANALLGHGVRPGDAVGLFLSNRPESVLAQLAVHLLGCRAVLVRPVGTGELAAHLRLTTPVAIVFDDVHEHRVAELAELGACPPVLLGLGPTRLGADLLDAAAACPARWPERHDPAAGVPAGEPVTVLYTGGTTGRPKLVAHTRVVYDLMAGMVGRASPPGTRSLLARQVTFVAGHSMSVAGALGGWTQVVLDGFEVERVLAVLRDERITTAGLVPPMVAELLDHPDCRAGSLPALRALSIGGAATPPHLLRRAVERFGPVVSTVYALTECLNIARLDAAALAGADDRVWGSCGRPLPGVELEVRDPAGAVLPTGGTGEVFVRSPLVMAGYLGDAEATAEVLRDGRLATGDVGRLDPDGFLHLVDRVKDVVVTGRTSSNVYTRLLEDVLVGLPGVRAAAAVGVPDERFGEAVHVFLVAEPGRAPDLAVVRAEAAARLGPLYEPRYSSTLDSLPLTGGGKVDKRELRRLAASRVPAGAAFTTDD</sequence>
<dbReference type="Gene3D" id="3.30.300.30">
    <property type="match status" value="1"/>
</dbReference>
<dbReference type="InterPro" id="IPR045851">
    <property type="entry name" value="AMP-bd_C_sf"/>
</dbReference>
<evidence type="ECO:0000313" key="4">
    <source>
        <dbReference type="Proteomes" id="UP001595833"/>
    </source>
</evidence>
<evidence type="ECO:0000259" key="1">
    <source>
        <dbReference type="Pfam" id="PF00501"/>
    </source>
</evidence>
<dbReference type="InterPro" id="IPR025110">
    <property type="entry name" value="AMP-bd_C"/>
</dbReference>
<feature type="domain" description="AMP-dependent synthetase/ligase" evidence="1">
    <location>
        <begin position="20"/>
        <end position="377"/>
    </location>
</feature>
<dbReference type="PROSITE" id="PS00455">
    <property type="entry name" value="AMP_BINDING"/>
    <property type="match status" value="1"/>
</dbReference>
<organism evidence="3 4">
    <name type="scientific">Saccharothrix xinjiangensis</name>
    <dbReference type="NCBI Taxonomy" id="204798"/>
    <lineage>
        <taxon>Bacteria</taxon>
        <taxon>Bacillati</taxon>
        <taxon>Actinomycetota</taxon>
        <taxon>Actinomycetes</taxon>
        <taxon>Pseudonocardiales</taxon>
        <taxon>Pseudonocardiaceae</taxon>
        <taxon>Saccharothrix</taxon>
    </lineage>
</organism>
<gene>
    <name evidence="3" type="ORF">ACFPFM_18925</name>
</gene>
<keyword evidence="4" id="KW-1185">Reference proteome</keyword>
<feature type="domain" description="AMP-binding enzyme C-terminal" evidence="2">
    <location>
        <begin position="430"/>
        <end position="504"/>
    </location>
</feature>
<dbReference type="SUPFAM" id="SSF56801">
    <property type="entry name" value="Acetyl-CoA synthetase-like"/>
    <property type="match status" value="1"/>
</dbReference>
<dbReference type="Gene3D" id="3.40.50.12780">
    <property type="entry name" value="N-terminal domain of ligase-like"/>
    <property type="match status" value="1"/>
</dbReference>
<proteinExistence type="predicted"/>
<dbReference type="EMBL" id="JBHSJB010000017">
    <property type="protein sequence ID" value="MFC5055820.1"/>
    <property type="molecule type" value="Genomic_DNA"/>
</dbReference>
<dbReference type="Proteomes" id="UP001595833">
    <property type="component" value="Unassembled WGS sequence"/>
</dbReference>
<accession>A0ABV9XZI4</accession>
<name>A0ABV9XZI4_9PSEU</name>
<dbReference type="InterPro" id="IPR020845">
    <property type="entry name" value="AMP-binding_CS"/>
</dbReference>